<dbReference type="InterPro" id="IPR008266">
    <property type="entry name" value="Tyr_kinase_AS"/>
</dbReference>
<dbReference type="PANTHER" id="PTHR11042">
    <property type="entry name" value="EUKARYOTIC TRANSLATION INITIATION FACTOR 2-ALPHA KINASE EIF2-ALPHA KINASE -RELATED"/>
    <property type="match status" value="1"/>
</dbReference>
<dbReference type="GO" id="GO:0005634">
    <property type="term" value="C:nucleus"/>
    <property type="evidence" value="ECO:0007669"/>
    <property type="project" value="TreeGrafter"/>
</dbReference>
<proteinExistence type="predicted"/>
<dbReference type="PANTHER" id="PTHR11042:SF190">
    <property type="entry name" value="MITOSIS INHIBITOR PROTEIN KINASE MIK1"/>
    <property type="match status" value="1"/>
</dbReference>
<dbReference type="SUPFAM" id="SSF56112">
    <property type="entry name" value="Protein kinase-like (PK-like)"/>
    <property type="match status" value="1"/>
</dbReference>
<dbReference type="SMART" id="SM00219">
    <property type="entry name" value="TyrKc"/>
    <property type="match status" value="1"/>
</dbReference>
<keyword evidence="1" id="KW-0808">Transferase</keyword>
<evidence type="ECO:0000313" key="7">
    <source>
        <dbReference type="Proteomes" id="UP000297245"/>
    </source>
</evidence>
<dbReference type="AlphaFoldDB" id="A0A4S8KIH0"/>
<dbReference type="Gene3D" id="1.10.510.10">
    <property type="entry name" value="Transferase(Phosphotransferase) domain 1"/>
    <property type="match status" value="1"/>
</dbReference>
<evidence type="ECO:0000313" key="6">
    <source>
        <dbReference type="EMBL" id="THU75169.1"/>
    </source>
</evidence>
<dbReference type="OrthoDB" id="1668230at2759"/>
<dbReference type="Pfam" id="PF00069">
    <property type="entry name" value="Pkinase"/>
    <property type="match status" value="1"/>
</dbReference>
<dbReference type="InterPro" id="IPR050339">
    <property type="entry name" value="CC_SR_Kinase"/>
</dbReference>
<sequence>MTSDEDFRLEIDRIRNEDLTMKKQSNLYTDHVEMYFGATFLEVWYEDKRYVKIHDIPGTLSGNILRLRASLPPLDTPKEIIGNDVAEVVYKDIPPEEDWDDQDASEVTSRLPVVTFDAKLHFAKKCRCVNEVQNLLAAQGNPHIVDLLGRTQDGLLVFPLYEEEPWIFFFRTKAIITDYRRLFLQLANAVIYLHDRGIIHRDLALRNILVSRDHQNLILCDLESRYGSHVCPEIALARDQRLPEQDLPYSEKTDVFCFGTTMADFILATNVRTPWQYTDNFVPPKPFDVIFRACIRHDPADRPSMSKVREMLQSIDIPGTQ</sequence>
<dbReference type="GO" id="GO:0004713">
    <property type="term" value="F:protein tyrosine kinase activity"/>
    <property type="evidence" value="ECO:0007669"/>
    <property type="project" value="InterPro"/>
</dbReference>
<evidence type="ECO:0000259" key="5">
    <source>
        <dbReference type="PROSITE" id="PS50011"/>
    </source>
</evidence>
<keyword evidence="3 6" id="KW-0418">Kinase</keyword>
<dbReference type="Proteomes" id="UP000297245">
    <property type="component" value="Unassembled WGS sequence"/>
</dbReference>
<gene>
    <name evidence="6" type="ORF">K435DRAFT_312241</name>
</gene>
<keyword evidence="2" id="KW-0547">Nucleotide-binding</keyword>
<dbReference type="InterPro" id="IPR011009">
    <property type="entry name" value="Kinase-like_dom_sf"/>
</dbReference>
<dbReference type="InterPro" id="IPR000719">
    <property type="entry name" value="Prot_kinase_dom"/>
</dbReference>
<dbReference type="PROSITE" id="PS00109">
    <property type="entry name" value="PROTEIN_KINASE_TYR"/>
    <property type="match status" value="1"/>
</dbReference>
<reference evidence="6 7" key="1">
    <citation type="journal article" date="2019" name="Nat. Ecol. Evol.">
        <title>Megaphylogeny resolves global patterns of mushroom evolution.</title>
        <authorList>
            <person name="Varga T."/>
            <person name="Krizsan K."/>
            <person name="Foldi C."/>
            <person name="Dima B."/>
            <person name="Sanchez-Garcia M."/>
            <person name="Sanchez-Ramirez S."/>
            <person name="Szollosi G.J."/>
            <person name="Szarkandi J.G."/>
            <person name="Papp V."/>
            <person name="Albert L."/>
            <person name="Andreopoulos W."/>
            <person name="Angelini C."/>
            <person name="Antonin V."/>
            <person name="Barry K.W."/>
            <person name="Bougher N.L."/>
            <person name="Buchanan P."/>
            <person name="Buyck B."/>
            <person name="Bense V."/>
            <person name="Catcheside P."/>
            <person name="Chovatia M."/>
            <person name="Cooper J."/>
            <person name="Damon W."/>
            <person name="Desjardin D."/>
            <person name="Finy P."/>
            <person name="Geml J."/>
            <person name="Haridas S."/>
            <person name="Hughes K."/>
            <person name="Justo A."/>
            <person name="Karasinski D."/>
            <person name="Kautmanova I."/>
            <person name="Kiss B."/>
            <person name="Kocsube S."/>
            <person name="Kotiranta H."/>
            <person name="LaButti K.M."/>
            <person name="Lechner B.E."/>
            <person name="Liimatainen K."/>
            <person name="Lipzen A."/>
            <person name="Lukacs Z."/>
            <person name="Mihaltcheva S."/>
            <person name="Morgado L.N."/>
            <person name="Niskanen T."/>
            <person name="Noordeloos M.E."/>
            <person name="Ohm R.A."/>
            <person name="Ortiz-Santana B."/>
            <person name="Ovrebo C."/>
            <person name="Racz N."/>
            <person name="Riley R."/>
            <person name="Savchenko A."/>
            <person name="Shiryaev A."/>
            <person name="Soop K."/>
            <person name="Spirin V."/>
            <person name="Szebenyi C."/>
            <person name="Tomsovsky M."/>
            <person name="Tulloss R.E."/>
            <person name="Uehling J."/>
            <person name="Grigoriev I.V."/>
            <person name="Vagvolgyi C."/>
            <person name="Papp T."/>
            <person name="Martin F.M."/>
            <person name="Miettinen O."/>
            <person name="Hibbett D.S."/>
            <person name="Nagy L.G."/>
        </authorList>
    </citation>
    <scope>NUCLEOTIDE SEQUENCE [LARGE SCALE GENOMIC DNA]</scope>
    <source>
        <strain evidence="6 7">CBS 962.96</strain>
    </source>
</reference>
<evidence type="ECO:0000256" key="2">
    <source>
        <dbReference type="ARBA" id="ARBA00022741"/>
    </source>
</evidence>
<accession>A0A4S8KIH0</accession>
<evidence type="ECO:0000256" key="1">
    <source>
        <dbReference type="ARBA" id="ARBA00022679"/>
    </source>
</evidence>
<dbReference type="EMBL" id="ML182760">
    <property type="protein sequence ID" value="THU75169.1"/>
    <property type="molecule type" value="Genomic_DNA"/>
</dbReference>
<dbReference type="PROSITE" id="PS50011">
    <property type="entry name" value="PROTEIN_KINASE_DOM"/>
    <property type="match status" value="1"/>
</dbReference>
<protein>
    <submittedName>
        <fullName evidence="6">Kinase-like protein</fullName>
    </submittedName>
</protein>
<keyword evidence="7" id="KW-1185">Reference proteome</keyword>
<organism evidence="6 7">
    <name type="scientific">Dendrothele bispora (strain CBS 962.96)</name>
    <dbReference type="NCBI Taxonomy" id="1314807"/>
    <lineage>
        <taxon>Eukaryota</taxon>
        <taxon>Fungi</taxon>
        <taxon>Dikarya</taxon>
        <taxon>Basidiomycota</taxon>
        <taxon>Agaricomycotina</taxon>
        <taxon>Agaricomycetes</taxon>
        <taxon>Agaricomycetidae</taxon>
        <taxon>Agaricales</taxon>
        <taxon>Agaricales incertae sedis</taxon>
        <taxon>Dendrothele</taxon>
    </lineage>
</organism>
<name>A0A4S8KIH0_DENBC</name>
<keyword evidence="4" id="KW-0067">ATP-binding</keyword>
<feature type="domain" description="Protein kinase" evidence="5">
    <location>
        <begin position="50"/>
        <end position="315"/>
    </location>
</feature>
<evidence type="ECO:0000256" key="3">
    <source>
        <dbReference type="ARBA" id="ARBA00022777"/>
    </source>
</evidence>
<evidence type="ECO:0000256" key="4">
    <source>
        <dbReference type="ARBA" id="ARBA00022840"/>
    </source>
</evidence>
<dbReference type="GO" id="GO:0005737">
    <property type="term" value="C:cytoplasm"/>
    <property type="evidence" value="ECO:0007669"/>
    <property type="project" value="TreeGrafter"/>
</dbReference>
<dbReference type="InterPro" id="IPR020635">
    <property type="entry name" value="Tyr_kinase_cat_dom"/>
</dbReference>
<dbReference type="GO" id="GO:0005524">
    <property type="term" value="F:ATP binding"/>
    <property type="evidence" value="ECO:0007669"/>
    <property type="project" value="UniProtKB-KW"/>
</dbReference>